<evidence type="ECO:0000313" key="2">
    <source>
        <dbReference type="Proteomes" id="UP000316095"/>
    </source>
</evidence>
<dbReference type="SUPFAM" id="SSF49464">
    <property type="entry name" value="Carboxypeptidase regulatory domain-like"/>
    <property type="match status" value="1"/>
</dbReference>
<accession>A0A5C5XLK7</accession>
<evidence type="ECO:0008006" key="3">
    <source>
        <dbReference type="Google" id="ProtNLM"/>
    </source>
</evidence>
<protein>
    <recommendedName>
        <fullName evidence="3">Carboxypeptidase regulatory-like domain-containing protein</fullName>
    </recommendedName>
</protein>
<dbReference type="Gene3D" id="2.60.40.10">
    <property type="entry name" value="Immunoglobulins"/>
    <property type="match status" value="1"/>
</dbReference>
<dbReference type="InterPro" id="IPR013783">
    <property type="entry name" value="Ig-like_fold"/>
</dbReference>
<gene>
    <name evidence="1" type="ORF">Pan54_37760</name>
</gene>
<sequence length="158" mass="16814">MKSLLGLSGNDITMKSMAPKFKSIISLFVVLLMTGCGGSDAPELGSVSGLVTLDGKPLADAQIRFQPTSGRSSEAVTDENGNYTLRYTAEENGALPGEHQVFITTATEGQAMPAEGGDEGEWVEGREELLPEKYHAKSELKETVTAGNNTINFELTSN</sequence>
<dbReference type="AlphaFoldDB" id="A0A5C5XLK7"/>
<keyword evidence="2" id="KW-1185">Reference proteome</keyword>
<name>A0A5C5XLK7_9PLAN</name>
<dbReference type="InterPro" id="IPR008969">
    <property type="entry name" value="CarboxyPept-like_regulatory"/>
</dbReference>
<organism evidence="1 2">
    <name type="scientific">Rubinisphaera italica</name>
    <dbReference type="NCBI Taxonomy" id="2527969"/>
    <lineage>
        <taxon>Bacteria</taxon>
        <taxon>Pseudomonadati</taxon>
        <taxon>Planctomycetota</taxon>
        <taxon>Planctomycetia</taxon>
        <taxon>Planctomycetales</taxon>
        <taxon>Planctomycetaceae</taxon>
        <taxon>Rubinisphaera</taxon>
    </lineage>
</organism>
<dbReference type="EMBL" id="SJPG01000001">
    <property type="protein sequence ID" value="TWT63025.1"/>
    <property type="molecule type" value="Genomic_DNA"/>
</dbReference>
<dbReference type="Proteomes" id="UP000316095">
    <property type="component" value="Unassembled WGS sequence"/>
</dbReference>
<evidence type="ECO:0000313" key="1">
    <source>
        <dbReference type="EMBL" id="TWT63025.1"/>
    </source>
</evidence>
<reference evidence="1 2" key="1">
    <citation type="submission" date="2019-02" db="EMBL/GenBank/DDBJ databases">
        <title>Deep-cultivation of Planctomycetes and their phenomic and genomic characterization uncovers novel biology.</title>
        <authorList>
            <person name="Wiegand S."/>
            <person name="Jogler M."/>
            <person name="Boedeker C."/>
            <person name="Pinto D."/>
            <person name="Vollmers J."/>
            <person name="Rivas-Marin E."/>
            <person name="Kohn T."/>
            <person name="Peeters S.H."/>
            <person name="Heuer A."/>
            <person name="Rast P."/>
            <person name="Oberbeckmann S."/>
            <person name="Bunk B."/>
            <person name="Jeske O."/>
            <person name="Meyerdierks A."/>
            <person name="Storesund J.E."/>
            <person name="Kallscheuer N."/>
            <person name="Luecker S."/>
            <person name="Lage O.M."/>
            <person name="Pohl T."/>
            <person name="Merkel B.J."/>
            <person name="Hornburger P."/>
            <person name="Mueller R.-W."/>
            <person name="Bruemmer F."/>
            <person name="Labrenz M."/>
            <person name="Spormann A.M."/>
            <person name="Op Den Camp H."/>
            <person name="Overmann J."/>
            <person name="Amann R."/>
            <person name="Jetten M.S.M."/>
            <person name="Mascher T."/>
            <person name="Medema M.H."/>
            <person name="Devos D.P."/>
            <person name="Kaster A.-K."/>
            <person name="Ovreas L."/>
            <person name="Rohde M."/>
            <person name="Galperin M.Y."/>
            <person name="Jogler C."/>
        </authorList>
    </citation>
    <scope>NUCLEOTIDE SEQUENCE [LARGE SCALE GENOMIC DNA]</scope>
    <source>
        <strain evidence="1 2">Pan54</strain>
    </source>
</reference>
<proteinExistence type="predicted"/>
<comment type="caution">
    <text evidence="1">The sequence shown here is derived from an EMBL/GenBank/DDBJ whole genome shotgun (WGS) entry which is preliminary data.</text>
</comment>